<organism evidence="7 8">
    <name type="scientific">Neolecta irregularis (strain DAH-3)</name>
    <dbReference type="NCBI Taxonomy" id="1198029"/>
    <lineage>
        <taxon>Eukaryota</taxon>
        <taxon>Fungi</taxon>
        <taxon>Dikarya</taxon>
        <taxon>Ascomycota</taxon>
        <taxon>Taphrinomycotina</taxon>
        <taxon>Neolectales</taxon>
        <taxon>Neolectaceae</taxon>
        <taxon>Neolecta</taxon>
    </lineage>
</organism>
<evidence type="ECO:0000313" key="7">
    <source>
        <dbReference type="EMBL" id="OLL22954.1"/>
    </source>
</evidence>
<dbReference type="PANTHER" id="PTHR23249">
    <property type="entry name" value="TRAFFICKING PROTEIN PARTICLE COMPLEX SUBUNIT"/>
    <property type="match status" value="1"/>
</dbReference>
<dbReference type="GO" id="GO:0006888">
    <property type="term" value="P:endoplasmic reticulum to Golgi vesicle-mediated transport"/>
    <property type="evidence" value="ECO:0007669"/>
    <property type="project" value="UniProtKB-UniRule"/>
</dbReference>
<dbReference type="GO" id="GO:0005794">
    <property type="term" value="C:Golgi apparatus"/>
    <property type="evidence" value="ECO:0007669"/>
    <property type="project" value="UniProtKB-SubCell"/>
</dbReference>
<keyword evidence="8" id="KW-1185">Reference proteome</keyword>
<comment type="similarity">
    <text evidence="5">Belongs to the TRAPP small subunits family. BET5 subfamily.</text>
</comment>
<dbReference type="OrthoDB" id="3364529at2759"/>
<evidence type="ECO:0000256" key="4">
    <source>
        <dbReference type="ARBA" id="ARBA00023034"/>
    </source>
</evidence>
<sequence>MHYFETPTNLKFVMMTDPLVDSMYIILRQIYVSLYVEYVVKNPLALAHGSDVDVELFRLSLDSFIKTLDAYE</sequence>
<dbReference type="GO" id="GO:0030008">
    <property type="term" value="C:TRAPP complex"/>
    <property type="evidence" value="ECO:0007669"/>
    <property type="project" value="UniProtKB-UniRule"/>
</dbReference>
<keyword evidence="3 6" id="KW-0931">ER-Golgi transport</keyword>
<evidence type="ECO:0000256" key="5">
    <source>
        <dbReference type="ARBA" id="ARBA00038167"/>
    </source>
</evidence>
<dbReference type="PANTHER" id="PTHR23249:SF16">
    <property type="entry name" value="TRAFFICKING PROTEIN PARTICLE COMPLEX SUBUNIT 1"/>
    <property type="match status" value="1"/>
</dbReference>
<dbReference type="Pfam" id="PF04099">
    <property type="entry name" value="Sybindin"/>
    <property type="match status" value="1"/>
</dbReference>
<evidence type="ECO:0000256" key="1">
    <source>
        <dbReference type="ARBA" id="ARBA00022448"/>
    </source>
</evidence>
<dbReference type="AlphaFoldDB" id="A0A1U7LJY3"/>
<dbReference type="InterPro" id="IPR011012">
    <property type="entry name" value="Longin-like_dom_sf"/>
</dbReference>
<keyword evidence="4 6" id="KW-0333">Golgi apparatus</keyword>
<comment type="caution">
    <text evidence="7">The sequence shown here is derived from an EMBL/GenBank/DDBJ whole genome shotgun (WGS) entry which is preliminary data.</text>
</comment>
<keyword evidence="2 6" id="KW-0256">Endoplasmic reticulum</keyword>
<protein>
    <recommendedName>
        <fullName evidence="6">Trafficking protein particle complex subunit</fullName>
    </recommendedName>
</protein>
<dbReference type="InterPro" id="IPR007233">
    <property type="entry name" value="TRAPPC"/>
</dbReference>
<dbReference type="EMBL" id="LXFE01002534">
    <property type="protein sequence ID" value="OLL22954.1"/>
    <property type="molecule type" value="Genomic_DNA"/>
</dbReference>
<keyword evidence="1 6" id="KW-0813">Transport</keyword>
<evidence type="ECO:0000256" key="2">
    <source>
        <dbReference type="ARBA" id="ARBA00022824"/>
    </source>
</evidence>
<evidence type="ECO:0000313" key="8">
    <source>
        <dbReference type="Proteomes" id="UP000186594"/>
    </source>
</evidence>
<accession>A0A1U7LJY3</accession>
<dbReference type="Gene3D" id="3.30.450.70">
    <property type="match status" value="1"/>
</dbReference>
<reference evidence="7 8" key="1">
    <citation type="submission" date="2016-04" db="EMBL/GenBank/DDBJ databases">
        <title>Evolutionary innovation and constraint leading to complex multicellularity in the Ascomycota.</title>
        <authorList>
            <person name="Cisse O."/>
            <person name="Nguyen A."/>
            <person name="Hewitt D.A."/>
            <person name="Jedd G."/>
            <person name="Stajich J.E."/>
        </authorList>
    </citation>
    <scope>NUCLEOTIDE SEQUENCE [LARGE SCALE GENOMIC DNA]</scope>
    <source>
        <strain evidence="7 8">DAH-3</strain>
    </source>
</reference>
<dbReference type="STRING" id="1198029.A0A1U7LJY3"/>
<name>A0A1U7LJY3_NEOID</name>
<dbReference type="SMART" id="SM01399">
    <property type="entry name" value="Sybindin"/>
    <property type="match status" value="1"/>
</dbReference>
<dbReference type="SUPFAM" id="SSF64356">
    <property type="entry name" value="SNARE-like"/>
    <property type="match status" value="1"/>
</dbReference>
<comment type="subcellular location">
    <subcellularLocation>
        <location evidence="6">Endoplasmic reticulum</location>
    </subcellularLocation>
    <subcellularLocation>
        <location evidence="6">Golgi apparatus</location>
        <location evidence="6">cis-Golgi network</location>
    </subcellularLocation>
</comment>
<proteinExistence type="inferred from homology"/>
<evidence type="ECO:0000256" key="3">
    <source>
        <dbReference type="ARBA" id="ARBA00022892"/>
    </source>
</evidence>
<evidence type="ECO:0000256" key="6">
    <source>
        <dbReference type="RuleBase" id="RU366065"/>
    </source>
</evidence>
<dbReference type="GO" id="GO:0005783">
    <property type="term" value="C:endoplasmic reticulum"/>
    <property type="evidence" value="ECO:0007669"/>
    <property type="project" value="UniProtKB-SubCell"/>
</dbReference>
<gene>
    <name evidence="7" type="ORF">NEOLI_005147</name>
</gene>
<dbReference type="Proteomes" id="UP000186594">
    <property type="component" value="Unassembled WGS sequence"/>
</dbReference>
<comment type="subunit">
    <text evidence="6">Part of the multisubunit transport protein particle (TRAPP) complex.</text>
</comment>